<organism evidence="1 2">
    <name type="scientific">Algoriphagus antarcticus</name>
    <dbReference type="NCBI Taxonomy" id="238540"/>
    <lineage>
        <taxon>Bacteria</taxon>
        <taxon>Pseudomonadati</taxon>
        <taxon>Bacteroidota</taxon>
        <taxon>Cytophagia</taxon>
        <taxon>Cytophagales</taxon>
        <taxon>Cyclobacteriaceae</taxon>
        <taxon>Algoriphagus</taxon>
    </lineage>
</organism>
<dbReference type="AlphaFoldDB" id="A0A3E0E3D5"/>
<protein>
    <submittedName>
        <fullName evidence="1">Uncharacterized protein</fullName>
    </submittedName>
</protein>
<evidence type="ECO:0000313" key="1">
    <source>
        <dbReference type="EMBL" id="REG92792.1"/>
    </source>
</evidence>
<keyword evidence="2" id="KW-1185">Reference proteome</keyword>
<accession>A0A3E0E3D5</accession>
<evidence type="ECO:0000313" key="2">
    <source>
        <dbReference type="Proteomes" id="UP000256405"/>
    </source>
</evidence>
<gene>
    <name evidence="1" type="ORF">C8N25_102195</name>
</gene>
<dbReference type="Proteomes" id="UP000256405">
    <property type="component" value="Unassembled WGS sequence"/>
</dbReference>
<proteinExistence type="predicted"/>
<dbReference type="EMBL" id="QUNF01000002">
    <property type="protein sequence ID" value="REG92792.1"/>
    <property type="molecule type" value="Genomic_DNA"/>
</dbReference>
<reference evidence="1 2" key="1">
    <citation type="submission" date="2018-08" db="EMBL/GenBank/DDBJ databases">
        <title>Genomic Encyclopedia of Archaeal and Bacterial Type Strains, Phase II (KMG-II): from individual species to whole genera.</title>
        <authorList>
            <person name="Goeker M."/>
        </authorList>
    </citation>
    <scope>NUCLEOTIDE SEQUENCE [LARGE SCALE GENOMIC DNA]</scope>
    <source>
        <strain evidence="1 2">DSM 15986</strain>
    </source>
</reference>
<name>A0A3E0E3D5_9BACT</name>
<comment type="caution">
    <text evidence="1">The sequence shown here is derived from an EMBL/GenBank/DDBJ whole genome shotgun (WGS) entry which is preliminary data.</text>
</comment>
<sequence length="84" mass="9881">MVIMWEIFHFLLIKRVIYFPTTNIIQSSNLAIFETEMLISQFFPKYLFGKCENATPKPEYTVILYLSTDFAIGRSFKVRFGENA</sequence>